<feature type="domain" description="C2H2-type" evidence="8">
    <location>
        <begin position="94"/>
        <end position="122"/>
    </location>
</feature>
<evidence type="ECO:0000256" key="5">
    <source>
        <dbReference type="ARBA" id="ARBA00023242"/>
    </source>
</evidence>
<evidence type="ECO:0000256" key="1">
    <source>
        <dbReference type="ARBA" id="ARBA00022723"/>
    </source>
</evidence>
<evidence type="ECO:0000313" key="10">
    <source>
        <dbReference type="Proteomes" id="UP000324222"/>
    </source>
</evidence>
<keyword evidence="3 7" id="KW-0863">Zinc-finger</keyword>
<dbReference type="PROSITE" id="PS50157">
    <property type="entry name" value="ZINC_FINGER_C2H2_2"/>
    <property type="match status" value="3"/>
</dbReference>
<dbReference type="PANTHER" id="PTHR24388">
    <property type="entry name" value="ZINC FINGER PROTEIN"/>
    <property type="match status" value="1"/>
</dbReference>
<dbReference type="InterPro" id="IPR036236">
    <property type="entry name" value="Znf_C2H2_sf"/>
</dbReference>
<dbReference type="OrthoDB" id="7852576at2759"/>
<dbReference type="SMART" id="SM00355">
    <property type="entry name" value="ZnF_C2H2"/>
    <property type="match status" value="3"/>
</dbReference>
<protein>
    <submittedName>
        <fullName evidence="9">Zinc finger protein 775</fullName>
    </submittedName>
</protein>
<evidence type="ECO:0000256" key="7">
    <source>
        <dbReference type="PROSITE-ProRule" id="PRU00042"/>
    </source>
</evidence>
<reference evidence="9 10" key="1">
    <citation type="submission" date="2019-05" db="EMBL/GenBank/DDBJ databases">
        <title>Another draft genome of Portunus trituberculatus and its Hox gene families provides insights of decapod evolution.</title>
        <authorList>
            <person name="Jeong J.-H."/>
            <person name="Song I."/>
            <person name="Kim S."/>
            <person name="Choi T."/>
            <person name="Kim D."/>
            <person name="Ryu S."/>
            <person name="Kim W."/>
        </authorList>
    </citation>
    <scope>NUCLEOTIDE SEQUENCE [LARGE SCALE GENOMIC DNA]</scope>
    <source>
        <tissue evidence="9">Muscle</tissue>
    </source>
</reference>
<evidence type="ECO:0000313" key="9">
    <source>
        <dbReference type="EMBL" id="MPC49231.1"/>
    </source>
</evidence>
<dbReference type="Gene3D" id="3.30.160.60">
    <property type="entry name" value="Classic Zinc Finger"/>
    <property type="match status" value="2"/>
</dbReference>
<organism evidence="9 10">
    <name type="scientific">Portunus trituberculatus</name>
    <name type="common">Swimming crab</name>
    <name type="synonym">Neptunus trituberculatus</name>
    <dbReference type="NCBI Taxonomy" id="210409"/>
    <lineage>
        <taxon>Eukaryota</taxon>
        <taxon>Metazoa</taxon>
        <taxon>Ecdysozoa</taxon>
        <taxon>Arthropoda</taxon>
        <taxon>Crustacea</taxon>
        <taxon>Multicrustacea</taxon>
        <taxon>Malacostraca</taxon>
        <taxon>Eumalacostraca</taxon>
        <taxon>Eucarida</taxon>
        <taxon>Decapoda</taxon>
        <taxon>Pleocyemata</taxon>
        <taxon>Brachyura</taxon>
        <taxon>Eubrachyura</taxon>
        <taxon>Portunoidea</taxon>
        <taxon>Portunidae</taxon>
        <taxon>Portuninae</taxon>
        <taxon>Portunus</taxon>
    </lineage>
</organism>
<dbReference type="Proteomes" id="UP000324222">
    <property type="component" value="Unassembled WGS sequence"/>
</dbReference>
<evidence type="ECO:0000256" key="4">
    <source>
        <dbReference type="ARBA" id="ARBA00022833"/>
    </source>
</evidence>
<gene>
    <name evidence="9" type="primary">ZNF775_0</name>
    <name evidence="9" type="ORF">E2C01_043028</name>
</gene>
<comment type="caution">
    <text evidence="9">The sequence shown here is derived from an EMBL/GenBank/DDBJ whole genome shotgun (WGS) entry which is preliminary data.</text>
</comment>
<feature type="domain" description="C2H2-type" evidence="8">
    <location>
        <begin position="38"/>
        <end position="65"/>
    </location>
</feature>
<evidence type="ECO:0000256" key="3">
    <source>
        <dbReference type="ARBA" id="ARBA00022771"/>
    </source>
</evidence>
<name>A0A5B7FP54_PORTR</name>
<feature type="domain" description="C2H2-type" evidence="8">
    <location>
        <begin position="66"/>
        <end position="93"/>
    </location>
</feature>
<dbReference type="InterPro" id="IPR013087">
    <property type="entry name" value="Znf_C2H2_type"/>
</dbReference>
<dbReference type="FunFam" id="3.30.160.60:FF:000100">
    <property type="entry name" value="Zinc finger 45-like"/>
    <property type="match status" value="1"/>
</dbReference>
<accession>A0A5B7FP54</accession>
<dbReference type="EMBL" id="VSRR010008744">
    <property type="protein sequence ID" value="MPC49231.1"/>
    <property type="molecule type" value="Genomic_DNA"/>
</dbReference>
<keyword evidence="1" id="KW-0479">Metal-binding</keyword>
<comment type="similarity">
    <text evidence="6">Belongs to the snail C2H2-type zinc-finger protein family.</text>
</comment>
<dbReference type="PROSITE" id="PS00028">
    <property type="entry name" value="ZINC_FINGER_C2H2_1"/>
    <property type="match status" value="3"/>
</dbReference>
<dbReference type="PANTHER" id="PTHR24388:SF104">
    <property type="entry name" value="AT-RICH BINDING PROTEIN-RELATED"/>
    <property type="match status" value="1"/>
</dbReference>
<evidence type="ECO:0000259" key="8">
    <source>
        <dbReference type="PROSITE" id="PS50157"/>
    </source>
</evidence>
<keyword evidence="2" id="KW-0677">Repeat</keyword>
<proteinExistence type="inferred from homology"/>
<dbReference type="GO" id="GO:0000978">
    <property type="term" value="F:RNA polymerase II cis-regulatory region sequence-specific DNA binding"/>
    <property type="evidence" value="ECO:0007669"/>
    <property type="project" value="TreeGrafter"/>
</dbReference>
<evidence type="ECO:0000256" key="2">
    <source>
        <dbReference type="ARBA" id="ARBA00022737"/>
    </source>
</evidence>
<dbReference type="GO" id="GO:0000981">
    <property type="term" value="F:DNA-binding transcription factor activity, RNA polymerase II-specific"/>
    <property type="evidence" value="ECO:0007669"/>
    <property type="project" value="TreeGrafter"/>
</dbReference>
<keyword evidence="10" id="KW-1185">Reference proteome</keyword>
<keyword evidence="5" id="KW-0539">Nucleus</keyword>
<sequence length="139" mass="16304">MRFSRGEVVFYRLEIKSKITNVAEVNVEKVVGDEERKHVCKDCGAAFHRQAILTRHKMRHTGTKPHACPQCDSHFYTRQHLRTHLDRHNGLRRFPCSTCNKAYYSKHDRDTHYSKVHCKTHPALKAQPTLEVRSEHVTE</sequence>
<dbReference type="GO" id="GO:0008270">
    <property type="term" value="F:zinc ion binding"/>
    <property type="evidence" value="ECO:0007669"/>
    <property type="project" value="UniProtKB-KW"/>
</dbReference>
<keyword evidence="4" id="KW-0862">Zinc</keyword>
<dbReference type="InterPro" id="IPR050527">
    <property type="entry name" value="Snail/Krueppel_Znf"/>
</dbReference>
<dbReference type="SUPFAM" id="SSF57667">
    <property type="entry name" value="beta-beta-alpha zinc fingers"/>
    <property type="match status" value="2"/>
</dbReference>
<evidence type="ECO:0000256" key="6">
    <source>
        <dbReference type="ARBA" id="ARBA00037948"/>
    </source>
</evidence>
<dbReference type="AlphaFoldDB" id="A0A5B7FP54"/>